<reference evidence="1 2" key="1">
    <citation type="journal article" date="2017" name="G3 (Bethesda)">
        <title>The Physical Genome Mapping of Anopheles albimanus Corrected Scaffold Misassemblies and Identified Interarm Rearrangements in Genus Anopheles.</title>
        <authorList>
            <person name="Artemov G.N."/>
            <person name="Peery A.N."/>
            <person name="Jiang X."/>
            <person name="Tu Z."/>
            <person name="Stegniy V.N."/>
            <person name="Sharakhova M.V."/>
            <person name="Sharakhov I.V."/>
        </authorList>
    </citation>
    <scope>NUCLEOTIDE SEQUENCE [LARGE SCALE GENOMIC DNA]</scope>
    <source>
        <strain evidence="1 2">ALBI9_A</strain>
    </source>
</reference>
<reference evidence="1" key="2">
    <citation type="submission" date="2022-08" db="UniProtKB">
        <authorList>
            <consortium name="EnsemblMetazoa"/>
        </authorList>
    </citation>
    <scope>IDENTIFICATION</scope>
    <source>
        <strain evidence="1">STECLA/ALBI9_A</strain>
    </source>
</reference>
<dbReference type="VEuPathDB" id="VectorBase:AALB014180"/>
<keyword evidence="2" id="KW-1185">Reference proteome</keyword>
<evidence type="ECO:0000313" key="2">
    <source>
        <dbReference type="Proteomes" id="UP000069272"/>
    </source>
</evidence>
<sequence>MNSLHLEAAHPGAPIARNPLKHNINQSG</sequence>
<accession>A0A182FWZ7</accession>
<organism evidence="1 2">
    <name type="scientific">Anopheles albimanus</name>
    <name type="common">New world malaria mosquito</name>
    <dbReference type="NCBI Taxonomy" id="7167"/>
    <lineage>
        <taxon>Eukaryota</taxon>
        <taxon>Metazoa</taxon>
        <taxon>Ecdysozoa</taxon>
        <taxon>Arthropoda</taxon>
        <taxon>Hexapoda</taxon>
        <taxon>Insecta</taxon>
        <taxon>Pterygota</taxon>
        <taxon>Neoptera</taxon>
        <taxon>Endopterygota</taxon>
        <taxon>Diptera</taxon>
        <taxon>Nematocera</taxon>
        <taxon>Culicoidea</taxon>
        <taxon>Culicidae</taxon>
        <taxon>Anophelinae</taxon>
        <taxon>Anopheles</taxon>
    </lineage>
</organism>
<dbReference type="AlphaFoldDB" id="A0A182FWZ7"/>
<name>A0A182FWZ7_ANOAL</name>
<dbReference type="Proteomes" id="UP000069272">
    <property type="component" value="Chromosome 2L"/>
</dbReference>
<proteinExistence type="predicted"/>
<evidence type="ECO:0000313" key="1">
    <source>
        <dbReference type="EnsemblMetazoa" id="AALB014180-PA"/>
    </source>
</evidence>
<protein>
    <submittedName>
        <fullName evidence="1">Uncharacterized protein</fullName>
    </submittedName>
</protein>
<dbReference type="EnsemblMetazoa" id="AALB014180-RA">
    <property type="protein sequence ID" value="AALB014180-PA"/>
    <property type="gene ID" value="AALB014180"/>
</dbReference>